<keyword evidence="3" id="KW-1185">Reference proteome</keyword>
<proteinExistence type="predicted"/>
<gene>
    <name evidence="2" type="ORF">GGR16_001445</name>
</gene>
<sequence>MMKHIAAAVAALGLAAFATGALAQGQGCAWQASAGVDKEAPAQSAAASTADKKS</sequence>
<keyword evidence="1" id="KW-0732">Signal</keyword>
<dbReference type="EMBL" id="JACIEN010000001">
    <property type="protein sequence ID" value="MBB4016439.1"/>
    <property type="molecule type" value="Genomic_DNA"/>
</dbReference>
<feature type="chain" id="PRO_5032936606" evidence="1">
    <location>
        <begin position="24"/>
        <end position="54"/>
    </location>
</feature>
<organism evidence="2 3">
    <name type="scientific">Chelatococcus caeni</name>
    <dbReference type="NCBI Taxonomy" id="1348468"/>
    <lineage>
        <taxon>Bacteria</taxon>
        <taxon>Pseudomonadati</taxon>
        <taxon>Pseudomonadota</taxon>
        <taxon>Alphaproteobacteria</taxon>
        <taxon>Hyphomicrobiales</taxon>
        <taxon>Chelatococcaceae</taxon>
        <taxon>Chelatococcus</taxon>
    </lineage>
</organism>
<feature type="signal peptide" evidence="1">
    <location>
        <begin position="1"/>
        <end position="23"/>
    </location>
</feature>
<protein>
    <submittedName>
        <fullName evidence="2">Uncharacterized protein</fullName>
    </submittedName>
</protein>
<dbReference type="RefSeq" id="WP_019404345.1">
    <property type="nucleotide sequence ID" value="NZ_JACIEN010000001.1"/>
</dbReference>
<comment type="caution">
    <text evidence="2">The sequence shown here is derived from an EMBL/GenBank/DDBJ whole genome shotgun (WGS) entry which is preliminary data.</text>
</comment>
<evidence type="ECO:0000256" key="1">
    <source>
        <dbReference type="SAM" id="SignalP"/>
    </source>
</evidence>
<dbReference type="AlphaFoldDB" id="A0A840BYT5"/>
<evidence type="ECO:0000313" key="2">
    <source>
        <dbReference type="EMBL" id="MBB4016439.1"/>
    </source>
</evidence>
<accession>A0A840BYT5</accession>
<dbReference type="Proteomes" id="UP000577362">
    <property type="component" value="Unassembled WGS sequence"/>
</dbReference>
<evidence type="ECO:0000313" key="3">
    <source>
        <dbReference type="Proteomes" id="UP000577362"/>
    </source>
</evidence>
<reference evidence="2 3" key="1">
    <citation type="submission" date="2020-08" db="EMBL/GenBank/DDBJ databases">
        <title>Genomic Encyclopedia of Type Strains, Phase IV (KMG-IV): sequencing the most valuable type-strain genomes for metagenomic binning, comparative biology and taxonomic classification.</title>
        <authorList>
            <person name="Goeker M."/>
        </authorList>
    </citation>
    <scope>NUCLEOTIDE SEQUENCE [LARGE SCALE GENOMIC DNA]</scope>
    <source>
        <strain evidence="2 3">DSM 103737</strain>
    </source>
</reference>
<name>A0A840BYT5_9HYPH</name>